<dbReference type="RefSeq" id="WP_275110632.1">
    <property type="nucleotide sequence ID" value="NZ_JAKJSC010000003.1"/>
</dbReference>
<name>A0ABT5VV70_9BACT</name>
<gene>
    <name evidence="2" type="ORF">L3049_14980</name>
</gene>
<dbReference type="Proteomes" id="UP001528920">
    <property type="component" value="Unassembled WGS sequence"/>
</dbReference>
<feature type="chain" id="PRO_5045407636" description="Secretion system C-terminal sorting domain-containing protein" evidence="1">
    <location>
        <begin position="24"/>
        <end position="2342"/>
    </location>
</feature>
<protein>
    <recommendedName>
        <fullName evidence="4">Secretion system C-terminal sorting domain-containing protein</fullName>
    </recommendedName>
</protein>
<organism evidence="2 3">
    <name type="scientific">Paralabilibaculum antarcticum</name>
    <dbReference type="NCBI Taxonomy" id="2912572"/>
    <lineage>
        <taxon>Bacteria</taxon>
        <taxon>Pseudomonadati</taxon>
        <taxon>Bacteroidota</taxon>
        <taxon>Bacteroidia</taxon>
        <taxon>Marinilabiliales</taxon>
        <taxon>Marinifilaceae</taxon>
        <taxon>Paralabilibaculum</taxon>
    </lineage>
</organism>
<feature type="signal peptide" evidence="1">
    <location>
        <begin position="1"/>
        <end position="23"/>
    </location>
</feature>
<evidence type="ECO:0008006" key="4">
    <source>
        <dbReference type="Google" id="ProtNLM"/>
    </source>
</evidence>
<proteinExistence type="predicted"/>
<keyword evidence="3" id="KW-1185">Reference proteome</keyword>
<accession>A0ABT5VV70</accession>
<reference evidence="2 3" key="1">
    <citation type="submission" date="2022-01" db="EMBL/GenBank/DDBJ databases">
        <title>Labilibaculum sp. nov, a marine bacterium isolated from Antarctica.</title>
        <authorList>
            <person name="Dai W."/>
        </authorList>
    </citation>
    <scope>NUCLEOTIDE SEQUENCE [LARGE SCALE GENOMIC DNA]</scope>
    <source>
        <strain evidence="2 3">DW002</strain>
    </source>
</reference>
<keyword evidence="1" id="KW-0732">Signal</keyword>
<sequence length="2342" mass="254554">MQKFCSKIFFFFILFLSLGSSLAAQDYDFYSDAYEISDINDWQSADAEFTTIGATADGVQASCWNTNADYTRWFKFQATTNMVNVTVKRGGSLGTIRRVNLALWQADGTSEISCNRYVGNNDNVTVGAANLVVGNWYYISVDNHYGPYRGSFTLAVNNQVDYDYYEGAYEIPDINNWQSADAEFSTVGATADGVQASCWNTNADYTRWFKFQATTNMVNVTVKRGGSLGTLRRTNLALWEANGTSELACNRYIGNNDNVTVGVANLVVGNWYYISVDNHYGPYRGSFTLAVNNQADYDYYEGAIELTDLSDWDSSDAAYTTYGATSDLNAGSCWNTSAHYNRWFKFQATSSAITIEVKRGGTLGTVRRINAALWEADGTTEIACKRYIGNNDNVTVGSVSLVPGNWYYLSVDNNHSSYRGSFSLHVDDQADYDFYEGAVELTELDDWCSADAEYSTVGASSDRLAGSCWNTSPNYNRWFKFTATTNTINVTVKRGGTLGTIRRINLALWDGDGVSEVACNRYVSDNDNVSAGSTVLVPGNEYYISVDNNYSGYRGTFTLCIDNQTDYDFYEGAKDVTSLINSCSADAEFTTVGATSDLNAGSCWNTSPNYNRWFKFTATTNMINLTVKRGGSFGTIRRINAALWEADGLTEVSCNRYVNTDDNVSVGSIDLVPGNEYYFSVDNNYSGYRGTFTLCIEDQLDYDFFEGAKDITNLINSCSNDAEYTTVGATPDRIAAPCWNTSPNYNRWFKFLAVKPAINIELKRGGSFGTIRRANIALFDSDGITVLDCNRYVNTNDNVQVDHEGLTVGQWYYIAVDNNYSGYRGTFTLCLDDNVSYDYYEGAKELGIIHNWTSMDAAYTTIGATPDRNAASCWNTSPNYNRWFKFTATTNQIHFEVRRGGSYGTIRRINLAIWQADGITEVSCNRYIDNNDNVLVESIDLIPGNTYYASVDNNYSGYRGTFSLFVNDEVDYDFYEGAKDVTHLINSTSDLEAYTTLGATADKNAASCWNTVPNYNRWFKFQATSPGINVTVKRGGVYGTVRRVNLALWEADGTSEIACDRYISNNDEVDLSHEGLTVGNWYYISVDNNYSGYRGTFTLELNDDVGYDYYEGAIELIDINNWESAPAEYSTQGATPDKIAASCWNTSPNYNRWFKFVATTPVIDVEVKTGGIYGNVRRINAAIWQDDGLTQVACNRYQNNNDNVQLGANNLIPGNTYYISVDNNYSGYRGTFTLAVNDEVDYDFYEGAYELTELNSWQSVDAQFSTMGATSDKNAASCWNTSPNYNRWFKFQALSADVSIDVLRGGSLGTVRRLNAALWEADGTTEIACKRYSGNNDNLNITQSGLTPGNWYYISVDNNYSGYRGTFTLAINNVSGTEYYAIANGNWNDTNTWSLTEGGLPAGTIPVAANIAHIGGYTVSVNADAACAYLDIDVKNSTTGLIVDAANLDVKGALDFVNSGNNFDASIQILNGGNLLVNADLEMNRNGGSNNFFIDIQGNSTLEIGNDLKLISASGTSFETQINLASSAVLNIERDINCVSTGGTKIKISAANNSIIQAKRDIVYSANMADMLEIELVNNASIELGRSFVRGSTAYGVLDCQNNSTVNFNGTEYIQEIAANAGAGGDAFVYQNLTVNNTRISVPQVSLEGDVVVNKQLNLISGVIHTEVGKTLTLANTASLLGGSSSSYIEGPLEKIGNTAFTFPIGKDGLYQPITISAPSSSTDAFTAEYFAQDPDGTYSRDLKDPAIDNISDCEYWMLERTAGNSNVRPTLLWDGDACCISDLSSLKVTTWDGAQWTDLGNASTTGNTLNGSIQSSGSISNASNPVTFGNPLPASDFIGLSGPYCTNDTPTVLTGSPQDAKGEFSGPGIIDNGDGTATFTPLDAGGGTHTIYYSYTTALSGCSRTTSQDVVVNFDPTASVTGTATICADEPTDISLFFTGVAPWTVTYTDGTNSYTVTTSSNPYVFETNVPGTYEITSLVDSEGCVGSNFGEKAVITNHDKPVKAVISVVTGFTTFCDGESVTLESSDSDYYYWSDGLTTQQNIVTESGSYTVQTYNAFGCLSEVSDPIDITVNQAPEPSLIGPSSFCIGSGNSDYFTEAGMDNYQWTVAAGGTIVSGGTATDHTISILWNTIGNKTLSVNYENLLNCAAATPTVFDVAVGVLPSVTFSCSDVDNEICLGETVTYTAGGGDEYEFYVNGSIVQAQSTTNTYVTNSLLDGDDVSVKVVDISSGCYDEQNLFIIVNTPSVSATAIDVANNGTCVGSTKTLTPIGGTLGIGASWNWYSEAACTNLLYTGTSFDVDPAVDTQYWLRAEGSCGTTATVNQNVIVATPPQPKGIYHE</sequence>
<evidence type="ECO:0000313" key="3">
    <source>
        <dbReference type="Proteomes" id="UP001528920"/>
    </source>
</evidence>
<evidence type="ECO:0000256" key="1">
    <source>
        <dbReference type="SAM" id="SignalP"/>
    </source>
</evidence>
<dbReference type="EMBL" id="JAKJSC010000003">
    <property type="protein sequence ID" value="MDE5419302.1"/>
    <property type="molecule type" value="Genomic_DNA"/>
</dbReference>
<comment type="caution">
    <text evidence="2">The sequence shown here is derived from an EMBL/GenBank/DDBJ whole genome shotgun (WGS) entry which is preliminary data.</text>
</comment>
<evidence type="ECO:0000313" key="2">
    <source>
        <dbReference type="EMBL" id="MDE5419302.1"/>
    </source>
</evidence>